<evidence type="ECO:0000256" key="5">
    <source>
        <dbReference type="ARBA" id="ARBA00022833"/>
    </source>
</evidence>
<evidence type="ECO:0000256" key="7">
    <source>
        <dbReference type="ARBA" id="ARBA00023014"/>
    </source>
</evidence>
<dbReference type="Gene3D" id="6.10.250.620">
    <property type="match status" value="1"/>
</dbReference>
<dbReference type="Proteomes" id="UP000606624">
    <property type="component" value="Unassembled WGS sequence"/>
</dbReference>
<gene>
    <name evidence="10" type="primary">thiC</name>
    <name evidence="11" type="synonym">thiC_1</name>
    <name evidence="11" type="ORF">EMLJLAPB_00500</name>
    <name evidence="10" type="ORF">KFBDDELM_00139</name>
</gene>
<dbReference type="InterPro" id="IPR038521">
    <property type="entry name" value="ThiC/Bza_core_dom"/>
</dbReference>
<organism evidence="10 12">
    <name type="scientific">Candidatus Argoarchaeum ethanivorans</name>
    <dbReference type="NCBI Taxonomy" id="2608793"/>
    <lineage>
        <taxon>Archaea</taxon>
        <taxon>Methanobacteriati</taxon>
        <taxon>Methanobacteriota</taxon>
        <taxon>Stenosarchaea group</taxon>
        <taxon>Methanomicrobia</taxon>
        <taxon>Methanosarcinales</taxon>
        <taxon>Methanosarcinales incertae sedis</taxon>
        <taxon>GOM Arc I cluster</taxon>
        <taxon>Candidatus Argoarchaeum</taxon>
    </lineage>
</organism>
<accession>A0A811T2B3</accession>
<dbReference type="EMBL" id="CAJHIN010000005">
    <property type="protein sequence ID" value="CAD6490260.1"/>
    <property type="molecule type" value="Genomic_DNA"/>
</dbReference>
<dbReference type="InterPro" id="IPR002817">
    <property type="entry name" value="ThiC/BzaA/B"/>
</dbReference>
<dbReference type="PANTHER" id="PTHR30557:SF1">
    <property type="entry name" value="PHOSPHOMETHYLPYRIMIDINE SYNTHASE, CHLOROPLASTIC"/>
    <property type="match status" value="1"/>
</dbReference>
<evidence type="ECO:0000313" key="12">
    <source>
        <dbReference type="Proteomes" id="UP000606624"/>
    </source>
</evidence>
<keyword evidence="2" id="KW-0004">4Fe-4S</keyword>
<dbReference type="Proteomes" id="UP000634805">
    <property type="component" value="Unassembled WGS sequence"/>
</dbReference>
<evidence type="ECO:0000256" key="6">
    <source>
        <dbReference type="ARBA" id="ARBA00023004"/>
    </source>
</evidence>
<evidence type="ECO:0000256" key="3">
    <source>
        <dbReference type="ARBA" id="ARBA00022691"/>
    </source>
</evidence>
<evidence type="ECO:0000313" key="11">
    <source>
        <dbReference type="EMBL" id="CAD6493342.1"/>
    </source>
</evidence>
<evidence type="ECO:0000256" key="4">
    <source>
        <dbReference type="ARBA" id="ARBA00022723"/>
    </source>
</evidence>
<sequence length="423" mass="46675">MTLLKRARSAATEEIRSVAENEGLDIDTVRNLLLKGYLVIVQNNCKRIKPLGVGSMLRTKVNANIGTSADLIKIEDEIEKGRTALRYGADTVMDLSTGGDLDHIRKMILKTVDAPVGSVPIYQVYERTSVANISSDDMFNMVRKHCKDGMDFVTVHCGVNNDSLKHLKSGERILDVVSRGGALTIEWMLAHGRENPFYAEFDYLLEIAAEYDVTLSLGDGMRPGCIHDSSDRCEYTEFIALGELVERCHKADVQCMVEGPGHVPLNEIETSVKAMKHLCKGAPLYLLGPVVTDIAPGYDHITAAIGGAVAGMYGADFLCMTTPAEHLALPTIEDIRDGATVTRIAAHAVDLVKTGQKERARMIDEEMAKARRDFNWKHQFELAIDKEKAVQIHSRSERTDVCSMCSELCAIKVTKKALEQAKH</sequence>
<protein>
    <recommendedName>
        <fullName evidence="9">Phosphomethylpyrimidine synthase</fullName>
        <ecNumber evidence="9">4.1.99.17</ecNumber>
    </recommendedName>
</protein>
<comment type="cofactor">
    <cofactor evidence="1">
        <name>[4Fe-4S] cluster</name>
        <dbReference type="ChEBI" id="CHEBI:49883"/>
    </cofactor>
</comment>
<dbReference type="EMBL" id="CAJHIS010000011">
    <property type="protein sequence ID" value="CAD6493342.1"/>
    <property type="molecule type" value="Genomic_DNA"/>
</dbReference>
<keyword evidence="7" id="KW-0411">Iron-sulfur</keyword>
<dbReference type="Pfam" id="PF01964">
    <property type="entry name" value="ThiC_Rad_SAM"/>
    <property type="match status" value="1"/>
</dbReference>
<dbReference type="GO" id="GO:0009228">
    <property type="term" value="P:thiamine biosynthetic process"/>
    <property type="evidence" value="ECO:0007669"/>
    <property type="project" value="UniProtKB-UniRule"/>
</dbReference>
<evidence type="ECO:0000256" key="2">
    <source>
        <dbReference type="ARBA" id="ARBA00022485"/>
    </source>
</evidence>
<keyword evidence="8 10" id="KW-0456">Lyase</keyword>
<keyword evidence="5" id="KW-0862">Zinc</keyword>
<dbReference type="GO" id="GO:0070284">
    <property type="term" value="F:phosphomethylpyrimidine synthase activity"/>
    <property type="evidence" value="ECO:0007669"/>
    <property type="project" value="UniProtKB-EC"/>
</dbReference>
<dbReference type="AlphaFoldDB" id="A0A811T2B3"/>
<keyword evidence="6" id="KW-0408">Iron</keyword>
<dbReference type="PANTHER" id="PTHR30557">
    <property type="entry name" value="THIAMINE BIOSYNTHESIS PROTEIN THIC"/>
    <property type="match status" value="1"/>
</dbReference>
<evidence type="ECO:0000256" key="9">
    <source>
        <dbReference type="NCBIfam" id="TIGR00190"/>
    </source>
</evidence>
<dbReference type="NCBIfam" id="NF009895">
    <property type="entry name" value="PRK13352.1"/>
    <property type="match status" value="1"/>
</dbReference>
<dbReference type="GO" id="GO:0046872">
    <property type="term" value="F:metal ion binding"/>
    <property type="evidence" value="ECO:0007669"/>
    <property type="project" value="UniProtKB-KW"/>
</dbReference>
<dbReference type="SFLD" id="SFLDS00113">
    <property type="entry name" value="Radical_SAM_Phosphomethylpyrim"/>
    <property type="match status" value="1"/>
</dbReference>
<dbReference type="EC" id="4.1.99.17" evidence="9"/>
<dbReference type="NCBIfam" id="TIGR00190">
    <property type="entry name" value="thiC"/>
    <property type="match status" value="1"/>
</dbReference>
<evidence type="ECO:0000313" key="10">
    <source>
        <dbReference type="EMBL" id="CAD6490260.1"/>
    </source>
</evidence>
<dbReference type="GO" id="GO:0051539">
    <property type="term" value="F:4 iron, 4 sulfur cluster binding"/>
    <property type="evidence" value="ECO:0007669"/>
    <property type="project" value="UniProtKB-KW"/>
</dbReference>
<keyword evidence="4" id="KW-0479">Metal-binding</keyword>
<evidence type="ECO:0000256" key="1">
    <source>
        <dbReference type="ARBA" id="ARBA00001966"/>
    </source>
</evidence>
<comment type="caution">
    <text evidence="10">The sequence shown here is derived from an EMBL/GenBank/DDBJ whole genome shotgun (WGS) entry which is preliminary data.</text>
</comment>
<dbReference type="Gene3D" id="3.20.20.540">
    <property type="entry name" value="Radical SAM ThiC family, central domain"/>
    <property type="match status" value="1"/>
</dbReference>
<reference evidence="10" key="1">
    <citation type="submission" date="2020-10" db="EMBL/GenBank/DDBJ databases">
        <authorList>
            <person name="Hahn C.J."/>
            <person name="Laso-Perez R."/>
            <person name="Vulcano F."/>
            <person name="Vaziourakis K.-M."/>
            <person name="Stokke R."/>
            <person name="Steen I.H."/>
            <person name="Teske A."/>
            <person name="Boetius A."/>
            <person name="Liebeke M."/>
            <person name="Amann R."/>
            <person name="Knittel K."/>
        </authorList>
    </citation>
    <scope>NUCLEOTIDE SEQUENCE</scope>
    <source>
        <strain evidence="11">Gfbio:e3339647-f889-4370-9287-4fb5cb688e4c:AG392D22_GoMArc1</strain>
        <strain evidence="10">Gfbio:e3339647-f889-4370-9287-4fb5cb688e4c:AG392E03_GoMArc1</strain>
    </source>
</reference>
<proteinExistence type="predicted"/>
<dbReference type="SFLD" id="SFLDF00407">
    <property type="entry name" value="phosphomethylpyrimidine_syntha"/>
    <property type="match status" value="1"/>
</dbReference>
<keyword evidence="3" id="KW-0949">S-adenosyl-L-methionine</keyword>
<dbReference type="SFLD" id="SFLDG01114">
    <property type="entry name" value="phosphomethylpyrimidine_syntha"/>
    <property type="match status" value="1"/>
</dbReference>
<evidence type="ECO:0000256" key="8">
    <source>
        <dbReference type="ARBA" id="ARBA00023239"/>
    </source>
</evidence>
<name>A0A811T2B3_9EURY</name>